<accession>A0AB72UJJ5</accession>
<evidence type="ECO:0000313" key="2">
    <source>
        <dbReference type="Proteomes" id="UP000007127"/>
    </source>
</evidence>
<dbReference type="Proteomes" id="UP000007127">
    <property type="component" value="Plasmid"/>
</dbReference>
<evidence type="ECO:0000313" key="1">
    <source>
        <dbReference type="EMBL" id="AJD54461.1"/>
    </source>
</evidence>
<geneLocation type="plasmid" evidence="2"/>
<dbReference type="KEGG" id="txi:TH3_21943"/>
<dbReference type="EMBL" id="CP004389">
    <property type="protein sequence ID" value="AJD54461.1"/>
    <property type="molecule type" value="Genomic_DNA"/>
</dbReference>
<keyword evidence="1" id="KW-0614">Plasmid</keyword>
<name>A0AB72UJJ5_9PROT</name>
<proteinExistence type="predicted"/>
<sequence>MRVRIMSKAEKWFTELKAVVNRMPADVELLVHTNGRFLMAKTGSMRKAMDAGDAEYNSVEWEDTFQAKCGERIDGSDRHF</sequence>
<reference evidence="1 2" key="1">
    <citation type="journal article" date="2012" name="J. Bacteriol.">
        <title>Genome sequence of Thalassospira xiamenensis type strain M-5.</title>
        <authorList>
            <person name="Lai Q."/>
            <person name="Shao Z."/>
        </authorList>
    </citation>
    <scope>NUCLEOTIDE SEQUENCE [LARGE SCALE GENOMIC DNA]</scope>
    <source>
        <strain evidence="1 2">M-5</strain>
    </source>
</reference>
<dbReference type="AlphaFoldDB" id="A0AB72UJJ5"/>
<gene>
    <name evidence="1" type="ORF">TH3_21943</name>
</gene>
<organism evidence="1 2">
    <name type="scientific">Thalassospira xiamenensis M-5 = DSM 17429</name>
    <dbReference type="NCBI Taxonomy" id="1123366"/>
    <lineage>
        <taxon>Bacteria</taxon>
        <taxon>Pseudomonadati</taxon>
        <taxon>Pseudomonadota</taxon>
        <taxon>Alphaproteobacteria</taxon>
        <taxon>Rhodospirillales</taxon>
        <taxon>Thalassospiraceae</taxon>
        <taxon>Thalassospira</taxon>
    </lineage>
</organism>
<protein>
    <submittedName>
        <fullName evidence="1">Uncharacterized protein</fullName>
    </submittedName>
</protein>